<dbReference type="Proteomes" id="UP000244978">
    <property type="component" value="Unassembled WGS sequence"/>
</dbReference>
<dbReference type="GO" id="GO:0006298">
    <property type="term" value="P:mismatch repair"/>
    <property type="evidence" value="ECO:0007669"/>
    <property type="project" value="InterPro"/>
</dbReference>
<evidence type="ECO:0000256" key="3">
    <source>
        <dbReference type="ARBA" id="ARBA00022763"/>
    </source>
</evidence>
<dbReference type="NCBIfam" id="TIGR00632">
    <property type="entry name" value="vsr"/>
    <property type="match status" value="1"/>
</dbReference>
<dbReference type="RefSeq" id="WP_108997128.1">
    <property type="nucleotide sequence ID" value="NZ_QEEX01000001.1"/>
</dbReference>
<dbReference type="InterPro" id="IPR004603">
    <property type="entry name" value="DNA_mismatch_endonuc_vsr"/>
</dbReference>
<evidence type="ECO:0000256" key="6">
    <source>
        <dbReference type="ARBA" id="ARBA00029466"/>
    </source>
</evidence>
<dbReference type="Gene3D" id="3.40.960.10">
    <property type="entry name" value="VSR Endonuclease"/>
    <property type="match status" value="1"/>
</dbReference>
<feature type="region of interest" description="Disordered" evidence="7">
    <location>
        <begin position="1"/>
        <end position="27"/>
    </location>
</feature>
<dbReference type="CDD" id="cd00221">
    <property type="entry name" value="Vsr"/>
    <property type="match status" value="1"/>
</dbReference>
<keyword evidence="9" id="KW-1185">Reference proteome</keyword>
<dbReference type="EMBL" id="QEEX01000001">
    <property type="protein sequence ID" value="PWB97130.1"/>
    <property type="molecule type" value="Genomic_DNA"/>
</dbReference>
<comment type="caution">
    <text evidence="8">The sequence shown here is derived from an EMBL/GenBank/DDBJ whole genome shotgun (WGS) entry which is preliminary data.</text>
</comment>
<keyword evidence="2 8" id="KW-0255">Endonuclease</keyword>
<evidence type="ECO:0000256" key="5">
    <source>
        <dbReference type="ARBA" id="ARBA00023204"/>
    </source>
</evidence>
<reference evidence="9" key="1">
    <citation type="submission" date="2018-04" db="EMBL/GenBank/DDBJ databases">
        <authorList>
            <person name="Liu S."/>
            <person name="Wang Z."/>
            <person name="Li J."/>
        </authorList>
    </citation>
    <scope>NUCLEOTIDE SEQUENCE [LARGE SCALE GENOMIC DNA]</scope>
    <source>
        <strain evidence="9">S1194</strain>
    </source>
</reference>
<dbReference type="GO" id="GO:0004519">
    <property type="term" value="F:endonuclease activity"/>
    <property type="evidence" value="ECO:0007669"/>
    <property type="project" value="UniProtKB-KW"/>
</dbReference>
<keyword evidence="3" id="KW-0227">DNA damage</keyword>
<keyword evidence="4" id="KW-0378">Hydrolase</keyword>
<keyword evidence="5" id="KW-0234">DNA repair</keyword>
<accession>A0A2U1SZT5</accession>
<dbReference type="GO" id="GO:0016787">
    <property type="term" value="F:hydrolase activity"/>
    <property type="evidence" value="ECO:0007669"/>
    <property type="project" value="UniProtKB-KW"/>
</dbReference>
<evidence type="ECO:0000256" key="4">
    <source>
        <dbReference type="ARBA" id="ARBA00022801"/>
    </source>
</evidence>
<dbReference type="InterPro" id="IPR011335">
    <property type="entry name" value="Restrct_endonuc-II-like"/>
</dbReference>
<dbReference type="Pfam" id="PF03852">
    <property type="entry name" value="Vsr"/>
    <property type="match status" value="1"/>
</dbReference>
<evidence type="ECO:0000256" key="7">
    <source>
        <dbReference type="SAM" id="MobiDB-lite"/>
    </source>
</evidence>
<proteinExistence type="inferred from homology"/>
<evidence type="ECO:0000256" key="2">
    <source>
        <dbReference type="ARBA" id="ARBA00022759"/>
    </source>
</evidence>
<dbReference type="SUPFAM" id="SSF52980">
    <property type="entry name" value="Restriction endonuclease-like"/>
    <property type="match status" value="1"/>
</dbReference>
<protein>
    <submittedName>
        <fullName evidence="8">Very short patch repair endonuclease</fullName>
    </submittedName>
</protein>
<sequence length="142" mass="16366">MNNSSWASSGRARRVMQGNRSRDSKPEFAVRSAAHALGLRYKVVVRPIPGIRRTADMVFPREKVAVFVDGCSWHGCPIHFVPPKSNVEYWTAKIARNLERDLETNRLLTEASWQVIRIWSHEDPARAAQELRKTIFRRRRGA</sequence>
<comment type="similarity">
    <text evidence="6">Belongs to the Vsr family.</text>
</comment>
<dbReference type="AlphaFoldDB" id="A0A2U1SZT5"/>
<evidence type="ECO:0000313" key="8">
    <source>
        <dbReference type="EMBL" id="PWB97130.1"/>
    </source>
</evidence>
<gene>
    <name evidence="8" type="ORF">DF220_04215</name>
</gene>
<organism evidence="8 9">
    <name type="scientific">Homoserinimonas hongtaonis</name>
    <dbReference type="NCBI Taxonomy" id="2079791"/>
    <lineage>
        <taxon>Bacteria</taxon>
        <taxon>Bacillati</taxon>
        <taxon>Actinomycetota</taxon>
        <taxon>Actinomycetes</taxon>
        <taxon>Micrococcales</taxon>
        <taxon>Microbacteriaceae</taxon>
        <taxon>Homoserinimonas</taxon>
    </lineage>
</organism>
<evidence type="ECO:0000313" key="9">
    <source>
        <dbReference type="Proteomes" id="UP000244978"/>
    </source>
</evidence>
<name>A0A2U1SZT5_9MICO</name>
<evidence type="ECO:0000256" key="1">
    <source>
        <dbReference type="ARBA" id="ARBA00022722"/>
    </source>
</evidence>
<keyword evidence="1" id="KW-0540">Nuclease</keyword>